<feature type="compositionally biased region" description="Acidic residues" evidence="3">
    <location>
        <begin position="101"/>
        <end position="130"/>
    </location>
</feature>
<dbReference type="InterPro" id="IPR004087">
    <property type="entry name" value="KH_dom"/>
</dbReference>
<feature type="compositionally biased region" description="Basic and acidic residues" evidence="3">
    <location>
        <begin position="131"/>
        <end position="154"/>
    </location>
</feature>
<feature type="region of interest" description="Disordered" evidence="3">
    <location>
        <begin position="1"/>
        <end position="313"/>
    </location>
</feature>
<accession>A0AAN9I8Q9</accession>
<feature type="compositionally biased region" description="Basic and acidic residues" evidence="3">
    <location>
        <begin position="401"/>
        <end position="417"/>
    </location>
</feature>
<comment type="caution">
    <text evidence="5">The sequence shown here is derived from an EMBL/GenBank/DDBJ whole genome shotgun (WGS) entry which is preliminary data.</text>
</comment>
<feature type="compositionally biased region" description="Basic and acidic residues" evidence="3">
    <location>
        <begin position="221"/>
        <end position="253"/>
    </location>
</feature>
<dbReference type="SMART" id="SM00322">
    <property type="entry name" value="KH"/>
    <property type="match status" value="1"/>
</dbReference>
<feature type="compositionally biased region" description="Acidic residues" evidence="3">
    <location>
        <begin position="51"/>
        <end position="81"/>
    </location>
</feature>
<feature type="compositionally biased region" description="Basic and acidic residues" evidence="3">
    <location>
        <begin position="171"/>
        <end position="186"/>
    </location>
</feature>
<dbReference type="SMART" id="SM00360">
    <property type="entry name" value="RRM"/>
    <property type="match status" value="1"/>
</dbReference>
<feature type="compositionally biased region" description="Acidic residues" evidence="3">
    <location>
        <begin position="205"/>
        <end position="219"/>
    </location>
</feature>
<feature type="compositionally biased region" description="Basic and acidic residues" evidence="3">
    <location>
        <begin position="10"/>
        <end position="25"/>
    </location>
</feature>
<dbReference type="Gene3D" id="3.30.1370.10">
    <property type="entry name" value="K Homology domain, type 1"/>
    <property type="match status" value="1"/>
</dbReference>
<dbReference type="SUPFAM" id="SSF54928">
    <property type="entry name" value="RNA-binding domain, RBD"/>
    <property type="match status" value="1"/>
</dbReference>
<evidence type="ECO:0000313" key="6">
    <source>
        <dbReference type="Proteomes" id="UP001372338"/>
    </source>
</evidence>
<evidence type="ECO:0000256" key="3">
    <source>
        <dbReference type="SAM" id="MobiDB-lite"/>
    </source>
</evidence>
<feature type="domain" description="RRM" evidence="4">
    <location>
        <begin position="733"/>
        <end position="811"/>
    </location>
</feature>
<sequence>MSKIKATHSSVKDKSSVSLHNKNEIAEEESSAGKSEKYILQNPLDRFEVDDSRDESEDLPEEDPEEGSSEELEEYPEEDMEIDKKSLVSGNEEKSHSVNDLMEESDEEPEEDPEEDPDPEIDSECEEVSVNEEKSVRVNDSRDQLEDDADHKEESVEEPEEDPEEDPDLEIDSKCEELSGNEEKSDCVNYSKDQLEGEAVRNEESGEESEEDPEEDSDAEINSKCEEQSGNEEKSDCVNDSKDPLEDEAVRNEESEEDPEEDPDPEINSECEEVSGNEAAEFSRASLHQSQTKCSPEAPGREKFESEPSCLERDECEAVSGNEVPLFSQASLYQSPKKCSPEESGSQNLELAPSCPEKGESEEVSLSCNEVPLFSQAPLYLSQKKCSPEASGSQNLQLEPSRPERAPVDKLASKEEAGSSGNRKRSRWEPQTDGDGIKEDDETSKRRKTRWSNIDTQIENPSPLQLPVSTEDFVIVSDKEQNIQRLKAELLEINQKLLRPLHDDRPEEARLREELVHRRQNIISALIKLKPIFVPPLDSKPPTFFKKLYIPVKEYPDYNFVGLIIGPRGNTQKKMEKETGAKILLRGKGSMKTPSEEDPQDDDLHVLIEANDQKSLDAAVGMVEKLLIPMEDRRNEHKLAQLKELAVLKMDALRDKNVCCVCGEHGHRRYACPNLPSTFKMDSFDAGSNGLSTPTYPVTALLPQSDSVKGSVSSLSSTQNNGQTRRGNEINDKHLYVGFLPQSMDENRLKELFSPFGTITEAKIVKDRTTGTSRGFGFVTFIDSKDAALAAARLNGFKIDGKFLRVNISGLQPKNESPSMNLIPQKPAPAAPSPNITSQTDWSGPFHFMLPEHQSSFNDISDAKLFSCTINSDYGDPNKSLVFAPPGNTLNPPDSGYSSNMHNFSGNFSFQSLLSPDNSTTQTQFPSDPGYPGSGSQPYFYNSNI</sequence>
<dbReference type="GO" id="GO:0048024">
    <property type="term" value="P:regulation of mRNA splicing, via spliceosome"/>
    <property type="evidence" value="ECO:0007669"/>
    <property type="project" value="TreeGrafter"/>
</dbReference>
<dbReference type="PANTHER" id="PTHR11208:SF45">
    <property type="entry name" value="SPLICING FACTOR 1"/>
    <property type="match status" value="1"/>
</dbReference>
<feature type="compositionally biased region" description="Basic and acidic residues" evidence="3">
    <location>
        <begin position="193"/>
        <end position="204"/>
    </location>
</feature>
<dbReference type="InterPro" id="IPR035979">
    <property type="entry name" value="RBD_domain_sf"/>
</dbReference>
<dbReference type="InterPro" id="IPR055256">
    <property type="entry name" value="KH_1_KHDC4/BBP-like"/>
</dbReference>
<dbReference type="Proteomes" id="UP001372338">
    <property type="component" value="Unassembled WGS sequence"/>
</dbReference>
<organism evidence="5 6">
    <name type="scientific">Crotalaria pallida</name>
    <name type="common">Smooth rattlebox</name>
    <name type="synonym">Crotalaria striata</name>
    <dbReference type="NCBI Taxonomy" id="3830"/>
    <lineage>
        <taxon>Eukaryota</taxon>
        <taxon>Viridiplantae</taxon>
        <taxon>Streptophyta</taxon>
        <taxon>Embryophyta</taxon>
        <taxon>Tracheophyta</taxon>
        <taxon>Spermatophyta</taxon>
        <taxon>Magnoliopsida</taxon>
        <taxon>eudicotyledons</taxon>
        <taxon>Gunneridae</taxon>
        <taxon>Pentapetalae</taxon>
        <taxon>rosids</taxon>
        <taxon>fabids</taxon>
        <taxon>Fabales</taxon>
        <taxon>Fabaceae</taxon>
        <taxon>Papilionoideae</taxon>
        <taxon>50 kb inversion clade</taxon>
        <taxon>genistoids sensu lato</taxon>
        <taxon>core genistoids</taxon>
        <taxon>Crotalarieae</taxon>
        <taxon>Crotalaria</taxon>
    </lineage>
</organism>
<dbReference type="PROSITE" id="PS50084">
    <property type="entry name" value="KH_TYPE_1"/>
    <property type="match status" value="1"/>
</dbReference>
<dbReference type="EMBL" id="JAYWIO010000004">
    <property type="protein sequence ID" value="KAK7270502.1"/>
    <property type="molecule type" value="Genomic_DNA"/>
</dbReference>
<evidence type="ECO:0000256" key="1">
    <source>
        <dbReference type="ARBA" id="ARBA00022884"/>
    </source>
</evidence>
<dbReference type="Pfam" id="PF22675">
    <property type="entry name" value="KH-I_KHDC4-BBP"/>
    <property type="match status" value="1"/>
</dbReference>
<feature type="region of interest" description="Disordered" evidence="3">
    <location>
        <begin position="915"/>
        <end position="945"/>
    </location>
</feature>
<dbReference type="SUPFAM" id="SSF54791">
    <property type="entry name" value="Eukaryotic type KH-domain (KH-domain type I)"/>
    <property type="match status" value="1"/>
</dbReference>
<dbReference type="GO" id="GO:0003729">
    <property type="term" value="F:mRNA binding"/>
    <property type="evidence" value="ECO:0007669"/>
    <property type="project" value="TreeGrafter"/>
</dbReference>
<name>A0AAN9I8Q9_CROPI</name>
<feature type="compositionally biased region" description="Acidic residues" evidence="3">
    <location>
        <begin position="254"/>
        <end position="275"/>
    </location>
</feature>
<keyword evidence="1 2" id="KW-0694">RNA-binding</keyword>
<dbReference type="PANTHER" id="PTHR11208">
    <property type="entry name" value="RNA-BINDING PROTEIN RELATED"/>
    <property type="match status" value="1"/>
</dbReference>
<keyword evidence="6" id="KW-1185">Reference proteome</keyword>
<evidence type="ECO:0000313" key="5">
    <source>
        <dbReference type="EMBL" id="KAK7270502.1"/>
    </source>
</evidence>
<dbReference type="Gene3D" id="3.30.70.330">
    <property type="match status" value="1"/>
</dbReference>
<dbReference type="CDD" id="cd02395">
    <property type="entry name" value="KH-I_BBP"/>
    <property type="match status" value="1"/>
</dbReference>
<gene>
    <name evidence="5" type="ORF">RIF29_23694</name>
</gene>
<feature type="compositionally biased region" description="Acidic residues" evidence="3">
    <location>
        <begin position="155"/>
        <end position="170"/>
    </location>
</feature>
<reference evidence="5 6" key="1">
    <citation type="submission" date="2024-01" db="EMBL/GenBank/DDBJ databases">
        <title>The genomes of 5 underutilized Papilionoideae crops provide insights into root nodulation and disease resistanc.</title>
        <authorList>
            <person name="Yuan L."/>
        </authorList>
    </citation>
    <scope>NUCLEOTIDE SEQUENCE [LARGE SCALE GENOMIC DNA]</scope>
    <source>
        <strain evidence="5">ZHUSHIDOU_FW_LH</strain>
        <tissue evidence="5">Leaf</tissue>
    </source>
</reference>
<evidence type="ECO:0000256" key="2">
    <source>
        <dbReference type="PROSITE-ProRule" id="PRU00176"/>
    </source>
</evidence>
<feature type="region of interest" description="Disordered" evidence="3">
    <location>
        <begin position="384"/>
        <end position="453"/>
    </location>
</feature>
<dbReference type="InterPro" id="IPR012677">
    <property type="entry name" value="Nucleotide-bd_a/b_plait_sf"/>
</dbReference>
<feature type="compositionally biased region" description="Polar residues" evidence="3">
    <location>
        <begin position="934"/>
        <end position="945"/>
    </location>
</feature>
<dbReference type="GO" id="GO:0005634">
    <property type="term" value="C:nucleus"/>
    <property type="evidence" value="ECO:0007669"/>
    <property type="project" value="TreeGrafter"/>
</dbReference>
<dbReference type="InterPro" id="IPR000504">
    <property type="entry name" value="RRM_dom"/>
</dbReference>
<feature type="compositionally biased region" description="Polar residues" evidence="3">
    <location>
        <begin position="915"/>
        <end position="926"/>
    </location>
</feature>
<protein>
    <recommendedName>
        <fullName evidence="4">RRM domain-containing protein</fullName>
    </recommendedName>
</protein>
<feature type="compositionally biased region" description="Basic and acidic residues" evidence="3">
    <location>
        <begin position="82"/>
        <end position="97"/>
    </location>
</feature>
<dbReference type="Pfam" id="PF00076">
    <property type="entry name" value="RRM_1"/>
    <property type="match status" value="1"/>
</dbReference>
<dbReference type="AlphaFoldDB" id="A0AAN9I8Q9"/>
<feature type="region of interest" description="Disordered" evidence="3">
    <location>
        <begin position="333"/>
        <end position="362"/>
    </location>
</feature>
<dbReference type="InterPro" id="IPR045071">
    <property type="entry name" value="BBP-like"/>
</dbReference>
<proteinExistence type="predicted"/>
<dbReference type="PROSITE" id="PS50102">
    <property type="entry name" value="RRM"/>
    <property type="match status" value="1"/>
</dbReference>
<dbReference type="InterPro" id="IPR036612">
    <property type="entry name" value="KH_dom_type_1_sf"/>
</dbReference>
<feature type="compositionally biased region" description="Basic and acidic residues" evidence="3">
    <location>
        <begin position="299"/>
        <end position="313"/>
    </location>
</feature>
<evidence type="ECO:0000259" key="4">
    <source>
        <dbReference type="PROSITE" id="PS50102"/>
    </source>
</evidence>